<evidence type="ECO:0000313" key="4">
    <source>
        <dbReference type="Proteomes" id="UP001438189"/>
    </source>
</evidence>
<feature type="domain" description="Alpha/beta hydrolase fold-3" evidence="2">
    <location>
        <begin position="100"/>
        <end position="303"/>
    </location>
</feature>
<keyword evidence="1 3" id="KW-0378">Hydrolase</keyword>
<accession>A0ABD5LMU7</accession>
<name>A0ABD5LMU7_AGRRD</name>
<dbReference type="InterPro" id="IPR029058">
    <property type="entry name" value="AB_hydrolase_fold"/>
</dbReference>
<dbReference type="Proteomes" id="UP001438189">
    <property type="component" value="Unassembled WGS sequence"/>
</dbReference>
<evidence type="ECO:0000256" key="1">
    <source>
        <dbReference type="ARBA" id="ARBA00022801"/>
    </source>
</evidence>
<dbReference type="Gene3D" id="3.40.50.1820">
    <property type="entry name" value="alpha/beta hydrolase"/>
    <property type="match status" value="1"/>
</dbReference>
<dbReference type="EMBL" id="JBETME010000008">
    <property type="protein sequence ID" value="MES4992469.1"/>
    <property type="molecule type" value="Genomic_DNA"/>
</dbReference>
<evidence type="ECO:0000259" key="2">
    <source>
        <dbReference type="Pfam" id="PF07859"/>
    </source>
</evidence>
<sequence length="330" mass="35720">MAEKLRTPLDSMKLDPEISEAFARILRSPDEVLHAIETPRDIDLVRRQNDKRTKALLEGVDRAGVTTETFEVEAPDGVTLALRVHRPSVPVHDEQLPCLYYLHPGGMIAGTPEGDDVQLVPLVRELGCVATSLAYRLAPEHPAPVGADDCYTGLRWVLANASPLGIDPLRLAVGGASAGGGMAASCTLAAVRDGIAPRFLLLRYPQLDDRHLTPSSRVSWPVWPHEVSVGAWKAVLGDRYGTDEVTPYEAPGRAVTLEGIPPTYIDVGAMDTFRDDCIDFARRLLAADISTELHVYPGCCHGFDLLVPQAVVSLAAGQLAVGALRKAWER</sequence>
<dbReference type="PANTHER" id="PTHR48081">
    <property type="entry name" value="AB HYDROLASE SUPERFAMILY PROTEIN C4A8.06C"/>
    <property type="match status" value="1"/>
</dbReference>
<dbReference type="AlphaFoldDB" id="A0ABD5LMU7"/>
<dbReference type="InterPro" id="IPR050300">
    <property type="entry name" value="GDXG_lipolytic_enzyme"/>
</dbReference>
<dbReference type="Pfam" id="PF07859">
    <property type="entry name" value="Abhydrolase_3"/>
    <property type="match status" value="1"/>
</dbReference>
<organism evidence="3 4">
    <name type="scientific">Agrobacterium radiobacter</name>
    <dbReference type="NCBI Taxonomy" id="362"/>
    <lineage>
        <taxon>Bacteria</taxon>
        <taxon>Pseudomonadati</taxon>
        <taxon>Pseudomonadota</taxon>
        <taxon>Alphaproteobacteria</taxon>
        <taxon>Hyphomicrobiales</taxon>
        <taxon>Rhizobiaceae</taxon>
        <taxon>Rhizobium/Agrobacterium group</taxon>
        <taxon>Agrobacterium</taxon>
        <taxon>Agrobacterium tumefaciens complex</taxon>
    </lineage>
</organism>
<comment type="caution">
    <text evidence="3">The sequence shown here is derived from an EMBL/GenBank/DDBJ whole genome shotgun (WGS) entry which is preliminary data.</text>
</comment>
<dbReference type="InterPro" id="IPR013094">
    <property type="entry name" value="AB_hydrolase_3"/>
</dbReference>
<dbReference type="SUPFAM" id="SSF53474">
    <property type="entry name" value="alpha/beta-Hydrolases"/>
    <property type="match status" value="1"/>
</dbReference>
<dbReference type="PANTHER" id="PTHR48081:SF8">
    <property type="entry name" value="ALPHA_BETA HYDROLASE FOLD-3 DOMAIN-CONTAINING PROTEIN-RELATED"/>
    <property type="match status" value="1"/>
</dbReference>
<reference evidence="3 4" key="1">
    <citation type="submission" date="2024-06" db="EMBL/GenBank/DDBJ databases">
        <title>Genome sequencing of Agrobacterium spp. from tobacco in Serbia.</title>
        <authorList>
            <person name="Ilicic R.J."/>
            <person name="Studholme D.J."/>
            <person name="Jelusic A."/>
            <person name="Barac G."/>
            <person name="Bagi F."/>
            <person name="Popovic Milovanovic T."/>
        </authorList>
    </citation>
    <scope>NUCLEOTIDE SEQUENCE [LARGE SCALE GENOMIC DNA]</scope>
    <source>
        <strain evidence="3 4">DA1</strain>
    </source>
</reference>
<evidence type="ECO:0000313" key="3">
    <source>
        <dbReference type="EMBL" id="MES4992469.1"/>
    </source>
</evidence>
<gene>
    <name evidence="3" type="ORF">ABVB70_19225</name>
</gene>
<protein>
    <submittedName>
        <fullName evidence="3">Alpha/beta hydrolase fold domain-containing protein</fullName>
    </submittedName>
</protein>
<proteinExistence type="predicted"/>
<dbReference type="RefSeq" id="WP_353574424.1">
    <property type="nucleotide sequence ID" value="NZ_JBETME010000008.1"/>
</dbReference>
<dbReference type="GO" id="GO:0016787">
    <property type="term" value="F:hydrolase activity"/>
    <property type="evidence" value="ECO:0007669"/>
    <property type="project" value="UniProtKB-KW"/>
</dbReference>